<organism evidence="2 3">
    <name type="scientific">Pseudonocardia autotrophica</name>
    <name type="common">Amycolata autotrophica</name>
    <name type="synonym">Nocardia autotrophica</name>
    <dbReference type="NCBI Taxonomy" id="2074"/>
    <lineage>
        <taxon>Bacteria</taxon>
        <taxon>Bacillati</taxon>
        <taxon>Actinomycetota</taxon>
        <taxon>Actinomycetes</taxon>
        <taxon>Pseudonocardiales</taxon>
        <taxon>Pseudonocardiaceae</taxon>
        <taxon>Pseudonocardia</taxon>
    </lineage>
</organism>
<dbReference type="Gene3D" id="3.40.50.1820">
    <property type="entry name" value="alpha/beta hydrolase"/>
    <property type="match status" value="1"/>
</dbReference>
<dbReference type="InterPro" id="IPR052897">
    <property type="entry name" value="Sec-Metab_Biosynth_Hydrolase"/>
</dbReference>
<dbReference type="Pfam" id="PF12697">
    <property type="entry name" value="Abhydrolase_6"/>
    <property type="match status" value="1"/>
</dbReference>
<reference evidence="2 3" key="1">
    <citation type="submission" date="2016-09" db="EMBL/GenBank/DDBJ databases">
        <title>Pseudonocardia autotrophica DSM535, a candidate organism with high potential of specific P450 cytochromes.</title>
        <authorList>
            <person name="Grumaz C."/>
            <person name="Vainshtein Y."/>
            <person name="Kirstahler P."/>
            <person name="Sohn K."/>
        </authorList>
    </citation>
    <scope>NUCLEOTIDE SEQUENCE [LARGE SCALE GENOMIC DNA]</scope>
    <source>
        <strain evidence="2 3">DSM 535</strain>
    </source>
</reference>
<dbReference type="InterPro" id="IPR000073">
    <property type="entry name" value="AB_hydrolase_1"/>
</dbReference>
<dbReference type="EMBL" id="MIGB01000015">
    <property type="protein sequence ID" value="OSY39900.1"/>
    <property type="molecule type" value="Genomic_DNA"/>
</dbReference>
<comment type="caution">
    <text evidence="2">The sequence shown here is derived from an EMBL/GenBank/DDBJ whole genome shotgun (WGS) entry which is preliminary data.</text>
</comment>
<evidence type="ECO:0000259" key="1">
    <source>
        <dbReference type="Pfam" id="PF12697"/>
    </source>
</evidence>
<evidence type="ECO:0000313" key="3">
    <source>
        <dbReference type="Proteomes" id="UP000194360"/>
    </source>
</evidence>
<accession>A0A1Y2MXI0</accession>
<dbReference type="STRING" id="2074.BG845_03135"/>
<dbReference type="AlphaFoldDB" id="A0A1Y2MXI0"/>
<dbReference type="PANTHER" id="PTHR37017">
    <property type="entry name" value="AB HYDROLASE-1 DOMAIN-CONTAINING PROTEIN-RELATED"/>
    <property type="match status" value="1"/>
</dbReference>
<proteinExistence type="predicted"/>
<dbReference type="Proteomes" id="UP000194360">
    <property type="component" value="Unassembled WGS sequence"/>
</dbReference>
<sequence length="247" mass="26643">MLAAVEHTAPMTTFVLVHGAWGGAHGFHLLRPRLRAAGHDVVTPSLTGIGERVHLAGPWVDLSVHVRDVVNVVLHEDLRDIVLLGFSYGGMVVTGALDEIGDRVRELVYLDAFVPDDGDSVVTLAPALAAVVPAPGADGLGAPWLVPGPERHYDDPAEAAWSAPRRSPQPVRTFTEPVRISRPVEEWPLRRTYLRAVREDVTGGAFAAAAARARSSAAWHYAEIDSTHLVPQNRPDELARILLDLAG</sequence>
<dbReference type="SUPFAM" id="SSF53474">
    <property type="entry name" value="alpha/beta-Hydrolases"/>
    <property type="match status" value="1"/>
</dbReference>
<dbReference type="PANTHER" id="PTHR37017:SF11">
    <property type="entry name" value="ESTERASE_LIPASE_THIOESTERASE DOMAIN-CONTAINING PROTEIN"/>
    <property type="match status" value="1"/>
</dbReference>
<protein>
    <submittedName>
        <fullName evidence="2">Haloalkane dehalogenase</fullName>
    </submittedName>
</protein>
<feature type="domain" description="AB hydrolase-1" evidence="1">
    <location>
        <begin position="14"/>
        <end position="240"/>
    </location>
</feature>
<gene>
    <name evidence="2" type="ORF">BG845_03135</name>
</gene>
<dbReference type="GO" id="GO:0003824">
    <property type="term" value="F:catalytic activity"/>
    <property type="evidence" value="ECO:0007669"/>
    <property type="project" value="UniProtKB-ARBA"/>
</dbReference>
<dbReference type="InterPro" id="IPR029058">
    <property type="entry name" value="AB_hydrolase_fold"/>
</dbReference>
<keyword evidence="3" id="KW-1185">Reference proteome</keyword>
<name>A0A1Y2MXI0_PSEAH</name>
<evidence type="ECO:0000313" key="2">
    <source>
        <dbReference type="EMBL" id="OSY39900.1"/>
    </source>
</evidence>